<dbReference type="EMBL" id="JAQQWM010000005">
    <property type="protein sequence ID" value="KAK8064221.1"/>
    <property type="molecule type" value="Genomic_DNA"/>
</dbReference>
<keyword evidence="3" id="KW-1185">Reference proteome</keyword>
<name>A0ABR1V1Q4_9PEZI</name>
<dbReference type="Pfam" id="PF25534">
    <property type="entry name" value="DUF7918"/>
    <property type="match status" value="1"/>
</dbReference>
<reference evidence="2 3" key="1">
    <citation type="submission" date="2023-01" db="EMBL/GenBank/DDBJ databases">
        <title>Analysis of 21 Apiospora genomes using comparative genomics revels a genus with tremendous synthesis potential of carbohydrate active enzymes and secondary metabolites.</title>
        <authorList>
            <person name="Sorensen T."/>
        </authorList>
    </citation>
    <scope>NUCLEOTIDE SEQUENCE [LARGE SCALE GENOMIC DNA]</scope>
    <source>
        <strain evidence="2 3">CBS 83171</strain>
    </source>
</reference>
<sequence length="146" mass="16501">MAILAEVPGIQVVVKVEGRVAAEFPDPEPQHRRALDPVSCVYIESVDDARFVVEVVVYRSYDFTRDEKHSLWVHVEVDGERCGMAGCEITKEQVTASPGGRRERLDSARERRGSHIFLQKFRFATIKKGTAAMMHLYLLPVLSSTR</sequence>
<accession>A0ABR1V1Q4</accession>
<feature type="domain" description="DUF7918" evidence="1">
    <location>
        <begin position="9"/>
        <end position="128"/>
    </location>
</feature>
<evidence type="ECO:0000313" key="3">
    <source>
        <dbReference type="Proteomes" id="UP001446871"/>
    </source>
</evidence>
<dbReference type="InterPro" id="IPR057678">
    <property type="entry name" value="DUF7918"/>
</dbReference>
<gene>
    <name evidence="2" type="ORF">PG996_008873</name>
</gene>
<protein>
    <recommendedName>
        <fullName evidence="1">DUF7918 domain-containing protein</fullName>
    </recommendedName>
</protein>
<proteinExistence type="predicted"/>
<comment type="caution">
    <text evidence="2">The sequence shown here is derived from an EMBL/GenBank/DDBJ whole genome shotgun (WGS) entry which is preliminary data.</text>
</comment>
<evidence type="ECO:0000259" key="1">
    <source>
        <dbReference type="Pfam" id="PF25534"/>
    </source>
</evidence>
<dbReference type="Proteomes" id="UP001446871">
    <property type="component" value="Unassembled WGS sequence"/>
</dbReference>
<evidence type="ECO:0000313" key="2">
    <source>
        <dbReference type="EMBL" id="KAK8064221.1"/>
    </source>
</evidence>
<organism evidence="2 3">
    <name type="scientific">Apiospora saccharicola</name>
    <dbReference type="NCBI Taxonomy" id="335842"/>
    <lineage>
        <taxon>Eukaryota</taxon>
        <taxon>Fungi</taxon>
        <taxon>Dikarya</taxon>
        <taxon>Ascomycota</taxon>
        <taxon>Pezizomycotina</taxon>
        <taxon>Sordariomycetes</taxon>
        <taxon>Xylariomycetidae</taxon>
        <taxon>Amphisphaeriales</taxon>
        <taxon>Apiosporaceae</taxon>
        <taxon>Apiospora</taxon>
    </lineage>
</organism>